<reference evidence="2" key="1">
    <citation type="submission" date="2020-05" db="EMBL/GenBank/DDBJ databases">
        <authorList>
            <person name="Chiriac C."/>
            <person name="Salcher M."/>
            <person name="Ghai R."/>
            <person name="Kavagutti S V."/>
        </authorList>
    </citation>
    <scope>NUCLEOTIDE SEQUENCE</scope>
</reference>
<accession>A0A6J7VDA0</accession>
<sequence>MPIALGRSFMKKNTIGTIRKASPAATNDAARQPVTTVTFEMIGKKTKLTAAEAAPSPPLTIPRLATNQRFAIVAAKTTAIDPVPHPTKNPQQITSTQGEVAKTAKPAPRPIDVSAPITTRRTPKRSINAAAKGAVSPYIKIFTLSATDRSARDQPNSSSIGTIKTDGVDRIPAAPISARNPTPAATHEG</sequence>
<name>A0A6J7VDA0_9ZZZZ</name>
<evidence type="ECO:0000256" key="1">
    <source>
        <dbReference type="SAM" id="MobiDB-lite"/>
    </source>
</evidence>
<dbReference type="EMBL" id="CAFBRC010000066">
    <property type="protein sequence ID" value="CAB5076535.1"/>
    <property type="molecule type" value="Genomic_DNA"/>
</dbReference>
<gene>
    <name evidence="2" type="ORF">UFOPK4367_01022</name>
</gene>
<feature type="compositionally biased region" description="Polar residues" evidence="1">
    <location>
        <begin position="88"/>
        <end position="98"/>
    </location>
</feature>
<evidence type="ECO:0000313" key="2">
    <source>
        <dbReference type="EMBL" id="CAB5076535.1"/>
    </source>
</evidence>
<dbReference type="AlphaFoldDB" id="A0A6J7VDA0"/>
<feature type="region of interest" description="Disordered" evidence="1">
    <location>
        <begin position="81"/>
        <end position="115"/>
    </location>
</feature>
<proteinExistence type="predicted"/>
<feature type="compositionally biased region" description="Polar residues" evidence="1">
    <location>
        <begin position="145"/>
        <end position="162"/>
    </location>
</feature>
<organism evidence="2">
    <name type="scientific">freshwater metagenome</name>
    <dbReference type="NCBI Taxonomy" id="449393"/>
    <lineage>
        <taxon>unclassified sequences</taxon>
        <taxon>metagenomes</taxon>
        <taxon>ecological metagenomes</taxon>
    </lineage>
</organism>
<protein>
    <submittedName>
        <fullName evidence="2">Unannotated protein</fullName>
    </submittedName>
</protein>
<feature type="region of interest" description="Disordered" evidence="1">
    <location>
        <begin position="145"/>
        <end position="189"/>
    </location>
</feature>